<dbReference type="InterPro" id="IPR041662">
    <property type="entry name" value="SusD-like_2"/>
</dbReference>
<organism evidence="1 2">
    <name type="scientific">Flavobacterium piscinae</name>
    <dbReference type="NCBI Taxonomy" id="2506424"/>
    <lineage>
        <taxon>Bacteria</taxon>
        <taxon>Pseudomonadati</taxon>
        <taxon>Bacteroidota</taxon>
        <taxon>Flavobacteriia</taxon>
        <taxon>Flavobacteriales</taxon>
        <taxon>Flavobacteriaceae</taxon>
        <taxon>Flavobacterium</taxon>
    </lineage>
</organism>
<name>A0A4Q1KYT9_9FLAO</name>
<dbReference type="Pfam" id="PF12741">
    <property type="entry name" value="SusD-like"/>
    <property type="match status" value="1"/>
</dbReference>
<comment type="caution">
    <text evidence="1">The sequence shown here is derived from an EMBL/GenBank/DDBJ whole genome shotgun (WGS) entry which is preliminary data.</text>
</comment>
<accession>A0A4Q1KYT9</accession>
<dbReference type="AlphaFoldDB" id="A0A4Q1KYT9"/>
<evidence type="ECO:0000313" key="2">
    <source>
        <dbReference type="Proteomes" id="UP000289734"/>
    </source>
</evidence>
<dbReference type="Gene3D" id="1.25.40.390">
    <property type="match status" value="1"/>
</dbReference>
<dbReference type="PROSITE" id="PS51257">
    <property type="entry name" value="PROKAR_LIPOPROTEIN"/>
    <property type="match status" value="1"/>
</dbReference>
<dbReference type="Proteomes" id="UP000289734">
    <property type="component" value="Unassembled WGS sequence"/>
</dbReference>
<dbReference type="RefSeq" id="WP_129463126.1">
    <property type="nucleotide sequence ID" value="NZ_SBKQ01000002.1"/>
</dbReference>
<sequence>MKKIIKISSAILAVFTLLISCESTELDIIDNPNGLSPEQSDPNFLLNAVQLNFADVVQRYGTTAGEVSRIHYMFGRNYFAAYDPSSFDTRWEDTYQGTIKNIRLLNQVTVDNGLTKHTGMGQVFEAYLMVTLVDFFGDVPYSEAFDITNLNPATDSGESIYNNALGLLDQAIVNFETDAPAEPTFDFYYQKDWSKWIKLANSLKLKIYMQRRLVDPSAISSFESIIAEGNYMTNVEDDFQFTWGTNNTNPDTRHPIYAANYTPTGAAGASGYMSNWLMNQMKNTKSVVDPRMRFYFYRQVSDVPVSEQDLRCTVEPIPAHYAAGNHVYCRIENNEGYWGRDHGNDEGLPPDGTKKTAYGLYPVGGRFDDNSFEQTDLNLGAKGNGITPIFLSSTVDFLRAEAALFGGSGDAKSFVLAGVQKSISKVRAFISRDIDANTSFVPGPTVDVAYLNEVGTLMDNAVGNEQKLNVIAKEFFVTLFGNGIDGYNFYRRTGAPTDIQPNIDPNPGDYIRSFFYPASEANTNTNVTQKDNVTTRVFWDTNPTTGFPVGN</sequence>
<dbReference type="OrthoDB" id="725917at2"/>
<dbReference type="InterPro" id="IPR011990">
    <property type="entry name" value="TPR-like_helical_dom_sf"/>
</dbReference>
<keyword evidence="2" id="KW-1185">Reference proteome</keyword>
<dbReference type="SUPFAM" id="SSF48452">
    <property type="entry name" value="TPR-like"/>
    <property type="match status" value="1"/>
</dbReference>
<dbReference type="Pfam" id="PF12771">
    <property type="entry name" value="SusD-like_2"/>
    <property type="match status" value="1"/>
</dbReference>
<keyword evidence="1" id="KW-0449">Lipoprotein</keyword>
<evidence type="ECO:0000313" key="1">
    <source>
        <dbReference type="EMBL" id="RXR34719.1"/>
    </source>
</evidence>
<reference evidence="2" key="1">
    <citation type="submission" date="2019-01" db="EMBL/GenBank/DDBJ databases">
        <title>Cytophagaceae bacterium strain CAR-16.</title>
        <authorList>
            <person name="Chen W.-M."/>
        </authorList>
    </citation>
    <scope>NUCLEOTIDE SEQUENCE [LARGE SCALE GENOMIC DNA]</scope>
    <source>
        <strain evidence="2">ICH-30</strain>
    </source>
</reference>
<protein>
    <submittedName>
        <fullName evidence="1">SusD/RagB family nutrient-binding outer membrane lipoprotein</fullName>
    </submittedName>
</protein>
<dbReference type="InterPro" id="IPR024302">
    <property type="entry name" value="SusD-like"/>
</dbReference>
<dbReference type="EMBL" id="SBKQ01000002">
    <property type="protein sequence ID" value="RXR34719.1"/>
    <property type="molecule type" value="Genomic_DNA"/>
</dbReference>
<gene>
    <name evidence="1" type="ORF">EQG68_02080</name>
</gene>
<proteinExistence type="predicted"/>